<evidence type="ECO:0000256" key="6">
    <source>
        <dbReference type="SAM" id="MobiDB-lite"/>
    </source>
</evidence>
<keyword evidence="3" id="KW-0788">Thiol protease</keyword>
<protein>
    <recommendedName>
        <fullName evidence="11">Caspase-1</fullName>
    </recommendedName>
</protein>
<dbReference type="SMART" id="SM00115">
    <property type="entry name" value="CASc"/>
    <property type="match status" value="1"/>
</dbReference>
<dbReference type="Proteomes" id="UP000708208">
    <property type="component" value="Unassembled WGS sequence"/>
</dbReference>
<evidence type="ECO:0000313" key="10">
    <source>
        <dbReference type="Proteomes" id="UP000708208"/>
    </source>
</evidence>
<dbReference type="InterPro" id="IPR002138">
    <property type="entry name" value="Pept_C14_p10"/>
</dbReference>
<dbReference type="InterPro" id="IPR015917">
    <property type="entry name" value="Pept_C14A"/>
</dbReference>
<dbReference type="GO" id="GO:0004197">
    <property type="term" value="F:cysteine-type endopeptidase activity"/>
    <property type="evidence" value="ECO:0007669"/>
    <property type="project" value="InterPro"/>
</dbReference>
<dbReference type="GO" id="GO:0005737">
    <property type="term" value="C:cytoplasm"/>
    <property type="evidence" value="ECO:0007669"/>
    <property type="project" value="TreeGrafter"/>
</dbReference>
<comment type="similarity">
    <text evidence="5">Belongs to the peptidase C14A family.</text>
</comment>
<evidence type="ECO:0000256" key="2">
    <source>
        <dbReference type="ARBA" id="ARBA00022801"/>
    </source>
</evidence>
<evidence type="ECO:0000259" key="7">
    <source>
        <dbReference type="PROSITE" id="PS50207"/>
    </source>
</evidence>
<evidence type="ECO:0000313" key="9">
    <source>
        <dbReference type="EMBL" id="CAG7826807.1"/>
    </source>
</evidence>
<dbReference type="AlphaFoldDB" id="A0A8J2L716"/>
<dbReference type="OrthoDB" id="6116485at2759"/>
<name>A0A8J2L716_9HEXA</name>
<evidence type="ECO:0000259" key="8">
    <source>
        <dbReference type="PROSITE" id="PS50208"/>
    </source>
</evidence>
<organism evidence="9 10">
    <name type="scientific">Allacma fusca</name>
    <dbReference type="NCBI Taxonomy" id="39272"/>
    <lineage>
        <taxon>Eukaryota</taxon>
        <taxon>Metazoa</taxon>
        <taxon>Ecdysozoa</taxon>
        <taxon>Arthropoda</taxon>
        <taxon>Hexapoda</taxon>
        <taxon>Collembola</taxon>
        <taxon>Symphypleona</taxon>
        <taxon>Sminthuridae</taxon>
        <taxon>Allacma</taxon>
    </lineage>
</organism>
<dbReference type="PROSITE" id="PS01121">
    <property type="entry name" value="CASPASE_HIS"/>
    <property type="match status" value="1"/>
</dbReference>
<dbReference type="Pfam" id="PF00656">
    <property type="entry name" value="Peptidase_C14"/>
    <property type="match status" value="1"/>
</dbReference>
<keyword evidence="1" id="KW-0645">Protease</keyword>
<evidence type="ECO:0008006" key="11">
    <source>
        <dbReference type="Google" id="ProtNLM"/>
    </source>
</evidence>
<feature type="region of interest" description="Disordered" evidence="6">
    <location>
        <begin position="1"/>
        <end position="82"/>
    </location>
</feature>
<feature type="compositionally biased region" description="Basic and acidic residues" evidence="6">
    <location>
        <begin position="42"/>
        <end position="51"/>
    </location>
</feature>
<dbReference type="PANTHER" id="PTHR10454">
    <property type="entry name" value="CASPASE"/>
    <property type="match status" value="1"/>
</dbReference>
<dbReference type="InterPro" id="IPR011600">
    <property type="entry name" value="Pept_C14_caspase"/>
</dbReference>
<accession>A0A8J2L716</accession>
<keyword evidence="2" id="KW-0378">Hydrolase</keyword>
<feature type="domain" description="Caspase family p10" evidence="7">
    <location>
        <begin position="269"/>
        <end position="363"/>
    </location>
</feature>
<feature type="domain" description="Caspase family p20" evidence="8">
    <location>
        <begin position="112"/>
        <end position="241"/>
    </location>
</feature>
<dbReference type="InterPro" id="IPR001309">
    <property type="entry name" value="Pept_C14_p20"/>
</dbReference>
<dbReference type="PROSITE" id="PS01122">
    <property type="entry name" value="CASPASE_CYS"/>
    <property type="match status" value="1"/>
</dbReference>
<proteinExistence type="inferred from homology"/>
<dbReference type="InterPro" id="IPR002398">
    <property type="entry name" value="Pept_C14"/>
</dbReference>
<dbReference type="PROSITE" id="PS50207">
    <property type="entry name" value="CASPASE_P10"/>
    <property type="match status" value="1"/>
</dbReference>
<evidence type="ECO:0000256" key="5">
    <source>
        <dbReference type="RuleBase" id="RU003971"/>
    </source>
</evidence>
<dbReference type="InterPro" id="IPR016129">
    <property type="entry name" value="Caspase_his_AS"/>
</dbReference>
<keyword evidence="4" id="KW-0865">Zymogen</keyword>
<reference evidence="9" key="1">
    <citation type="submission" date="2021-06" db="EMBL/GenBank/DDBJ databases">
        <authorList>
            <person name="Hodson N. C."/>
            <person name="Mongue J. A."/>
            <person name="Jaron S. K."/>
        </authorList>
    </citation>
    <scope>NUCLEOTIDE SEQUENCE</scope>
</reference>
<keyword evidence="10" id="KW-1185">Reference proteome</keyword>
<dbReference type="EMBL" id="CAJVCH010541188">
    <property type="protein sequence ID" value="CAG7826807.1"/>
    <property type="molecule type" value="Genomic_DNA"/>
</dbReference>
<sequence length="424" mass="47832">MSKLLAKWFGGKKSEEPSTKKQGSGSKRKPISNAQALGDFQIKMDETDGKNFSKSLSNCPRSRPKNGKRRSSGETLTNASVTDGLGLSVRPYDLPEMPVSKDNPYYNMDHPDRGKAIIFNFDKWDNTTLPALTLSPREGSTKDKNDLKNCLEDLDFDVHTHDNLDTHQFWDRLRELRDEDHRLRDCLVVAIMTHGEKNHIYVKDGTLIPVNLIWEEFEADKCPTLAGKPKIFIIQACRGSSYDNGTRLYGSQEFIPSPRHNDVTDAAAFSYVIPNAADIFVAFSCPLGQYSWRNRYEGSWFIQAVCKVLREEAYNTDLQTLFTHVAREVAVNKQSSTTDPASDKKVQVTSSSSTLIRIVQFRRKMMISPPPEIDDDIEPFENIMRNNRQLLPPPSSFLSSVNEGINCGHVNAVMEIENCESIAS</sequence>
<dbReference type="GO" id="GO:0043525">
    <property type="term" value="P:positive regulation of neuron apoptotic process"/>
    <property type="evidence" value="ECO:0007669"/>
    <property type="project" value="TreeGrafter"/>
</dbReference>
<dbReference type="PANTHER" id="PTHR10454:SF232">
    <property type="entry name" value="AT03047P-RELATED"/>
    <property type="match status" value="1"/>
</dbReference>
<dbReference type="GO" id="GO:0006508">
    <property type="term" value="P:proteolysis"/>
    <property type="evidence" value="ECO:0007669"/>
    <property type="project" value="UniProtKB-KW"/>
</dbReference>
<dbReference type="PROSITE" id="PS50208">
    <property type="entry name" value="CASPASE_P20"/>
    <property type="match status" value="1"/>
</dbReference>
<evidence type="ECO:0000256" key="1">
    <source>
        <dbReference type="ARBA" id="ARBA00022670"/>
    </source>
</evidence>
<gene>
    <name evidence="9" type="ORF">AFUS01_LOCUS36843</name>
</gene>
<evidence type="ECO:0000256" key="4">
    <source>
        <dbReference type="ARBA" id="ARBA00023145"/>
    </source>
</evidence>
<comment type="caution">
    <text evidence="9">The sequence shown here is derived from an EMBL/GenBank/DDBJ whole genome shotgun (WGS) entry which is preliminary data.</text>
</comment>
<dbReference type="GO" id="GO:0006915">
    <property type="term" value="P:apoptotic process"/>
    <property type="evidence" value="ECO:0007669"/>
    <property type="project" value="TreeGrafter"/>
</dbReference>
<dbReference type="InterPro" id="IPR033139">
    <property type="entry name" value="Caspase_cys_AS"/>
</dbReference>
<evidence type="ECO:0000256" key="3">
    <source>
        <dbReference type="ARBA" id="ARBA00022807"/>
    </source>
</evidence>
<dbReference type="CDD" id="cd00032">
    <property type="entry name" value="CASc"/>
    <property type="match status" value="1"/>
</dbReference>